<reference evidence="5" key="1">
    <citation type="submission" date="2021-03" db="EMBL/GenBank/DDBJ databases">
        <title>Whole genome shotgun sequence of Actinoplanes auranticolor NBRC 12245.</title>
        <authorList>
            <person name="Komaki H."/>
            <person name="Tamura T."/>
        </authorList>
    </citation>
    <scope>NUCLEOTIDE SEQUENCE</scope>
    <source>
        <strain evidence="5">NBRC 12245</strain>
    </source>
</reference>
<keyword evidence="2" id="KW-0238">DNA-binding</keyword>
<name>A0A919S9J9_9ACTN</name>
<dbReference type="InterPro" id="IPR003313">
    <property type="entry name" value="AraC-bd"/>
</dbReference>
<dbReference type="Pfam" id="PF12833">
    <property type="entry name" value="HTH_18"/>
    <property type="match status" value="1"/>
</dbReference>
<dbReference type="PROSITE" id="PS01124">
    <property type="entry name" value="HTH_ARAC_FAMILY_2"/>
    <property type="match status" value="1"/>
</dbReference>
<keyword evidence="1" id="KW-0805">Transcription regulation</keyword>
<keyword evidence="3" id="KW-0804">Transcription</keyword>
<accession>A0A919S9J9</accession>
<feature type="domain" description="HTH araC/xylS-type" evidence="4">
    <location>
        <begin position="184"/>
        <end position="282"/>
    </location>
</feature>
<dbReference type="GO" id="GO:0003700">
    <property type="term" value="F:DNA-binding transcription factor activity"/>
    <property type="evidence" value="ECO:0007669"/>
    <property type="project" value="InterPro"/>
</dbReference>
<dbReference type="InterPro" id="IPR018060">
    <property type="entry name" value="HTH_AraC"/>
</dbReference>
<keyword evidence="6" id="KW-1185">Reference proteome</keyword>
<dbReference type="InterPro" id="IPR037923">
    <property type="entry name" value="HTH-like"/>
</dbReference>
<dbReference type="SMART" id="SM00342">
    <property type="entry name" value="HTH_ARAC"/>
    <property type="match status" value="1"/>
</dbReference>
<dbReference type="AlphaFoldDB" id="A0A919S9J9"/>
<evidence type="ECO:0000313" key="5">
    <source>
        <dbReference type="EMBL" id="GIM67584.1"/>
    </source>
</evidence>
<dbReference type="InterPro" id="IPR050204">
    <property type="entry name" value="AraC_XylS_family_regulators"/>
</dbReference>
<dbReference type="SUPFAM" id="SSF51215">
    <property type="entry name" value="Regulatory protein AraC"/>
    <property type="match status" value="1"/>
</dbReference>
<comment type="caution">
    <text evidence="5">The sequence shown here is derived from an EMBL/GenBank/DDBJ whole genome shotgun (WGS) entry which is preliminary data.</text>
</comment>
<protein>
    <submittedName>
        <fullName evidence="5">AraC family transcriptional regulator</fullName>
    </submittedName>
</protein>
<proteinExistence type="predicted"/>
<dbReference type="InterPro" id="IPR009057">
    <property type="entry name" value="Homeodomain-like_sf"/>
</dbReference>
<dbReference type="PANTHER" id="PTHR46796">
    <property type="entry name" value="HTH-TYPE TRANSCRIPTIONAL ACTIVATOR RHAS-RELATED"/>
    <property type="match status" value="1"/>
</dbReference>
<dbReference type="Pfam" id="PF02311">
    <property type="entry name" value="AraC_binding"/>
    <property type="match status" value="1"/>
</dbReference>
<dbReference type="GO" id="GO:0043565">
    <property type="term" value="F:sequence-specific DNA binding"/>
    <property type="evidence" value="ECO:0007669"/>
    <property type="project" value="InterPro"/>
</dbReference>
<dbReference type="Gene3D" id="1.10.10.60">
    <property type="entry name" value="Homeodomain-like"/>
    <property type="match status" value="1"/>
</dbReference>
<sequence>MVTSTARASRSAPAPNWAGVGMYTLPETGLATPAPTPRRLPYHLLALTTAGHGTVEIDFVLQRCRPGTLLWVRPGQALRFGIEPGLDATLVSWDRDLLSAADVTGVPVDDLPGPNRWQLAGEDEDAVITEVAQLGVDCARHTSGAVAAALLRHQLAVLLLRIALLPSSDDRRAGTTSAESRTFARFRRELEDGHPHSRRVEDYAARLGCSVRTLTRACLAVTGRTAKQVVDDRVALEARRLLACTELSVAEIGRRLGFGEPTNFGRFFHREAGLSPGAFRAGAAAAMPAQVADDVADIGARVPTQRLAAD</sequence>
<evidence type="ECO:0000256" key="1">
    <source>
        <dbReference type="ARBA" id="ARBA00023015"/>
    </source>
</evidence>
<evidence type="ECO:0000313" key="6">
    <source>
        <dbReference type="Proteomes" id="UP000681340"/>
    </source>
</evidence>
<evidence type="ECO:0000256" key="2">
    <source>
        <dbReference type="ARBA" id="ARBA00023125"/>
    </source>
</evidence>
<evidence type="ECO:0000256" key="3">
    <source>
        <dbReference type="ARBA" id="ARBA00023163"/>
    </source>
</evidence>
<organism evidence="5 6">
    <name type="scientific">Actinoplanes auranticolor</name>
    <dbReference type="NCBI Taxonomy" id="47988"/>
    <lineage>
        <taxon>Bacteria</taxon>
        <taxon>Bacillati</taxon>
        <taxon>Actinomycetota</taxon>
        <taxon>Actinomycetes</taxon>
        <taxon>Micromonosporales</taxon>
        <taxon>Micromonosporaceae</taxon>
        <taxon>Actinoplanes</taxon>
    </lineage>
</organism>
<evidence type="ECO:0000259" key="4">
    <source>
        <dbReference type="PROSITE" id="PS01124"/>
    </source>
</evidence>
<dbReference type="Proteomes" id="UP000681340">
    <property type="component" value="Unassembled WGS sequence"/>
</dbReference>
<dbReference type="EMBL" id="BOQL01000022">
    <property type="protein sequence ID" value="GIM67584.1"/>
    <property type="molecule type" value="Genomic_DNA"/>
</dbReference>
<dbReference type="SUPFAM" id="SSF46689">
    <property type="entry name" value="Homeodomain-like"/>
    <property type="match status" value="1"/>
</dbReference>
<gene>
    <name evidence="5" type="ORF">Aau02nite_27930</name>
</gene>